<dbReference type="Gene3D" id="2.60.120.860">
    <property type="match status" value="1"/>
</dbReference>
<evidence type="ECO:0000313" key="4">
    <source>
        <dbReference type="Proteomes" id="UP000245433"/>
    </source>
</evidence>
<dbReference type="AlphaFoldDB" id="A0A2U1D4E1"/>
<dbReference type="Proteomes" id="UP000245433">
    <property type="component" value="Unassembled WGS sequence"/>
</dbReference>
<comment type="caution">
    <text evidence="3">The sequence shown here is derived from an EMBL/GenBank/DDBJ whole genome shotgun (WGS) entry which is preliminary data.</text>
</comment>
<sequence length="264" mass="29674">MSYEFRDIEKTTSPPDKRPVESLTFNGHNLDDEIAEFHTVNVDGRDNYTRKLQVADTFGDGDFFLNSQLDHNIVTVGFFLIADTTDKFNSAFTRLKYLLQGDEKEFYFDDEPEFVRVGTVTKLTNTEPGSLSVKGTIEITMSDPYRHGQSKEVTGGNVAMINDPQILYPQNVDKIVVKLPPQSTDNMRITIGNSYIMELGGGLSANSTVVLDINNRTLTMNGTSILNKIKIMNTNIFEAKIKKGDKVVCLEAIQIKVKYRVKLL</sequence>
<protein>
    <submittedName>
        <fullName evidence="3">Putative phage tail component-like protein</fullName>
    </submittedName>
</protein>
<gene>
    <name evidence="3" type="ORF">C7384_11213</name>
</gene>
<dbReference type="Gene3D" id="2.40.30.200">
    <property type="match status" value="1"/>
</dbReference>
<proteinExistence type="predicted"/>
<dbReference type="NCBIfam" id="TIGR01633">
    <property type="entry name" value="phi3626_gp14_N"/>
    <property type="match status" value="1"/>
</dbReference>
<evidence type="ECO:0000256" key="1">
    <source>
        <dbReference type="SAM" id="MobiDB-lite"/>
    </source>
</evidence>
<feature type="compositionally biased region" description="Basic and acidic residues" evidence="1">
    <location>
        <begin position="1"/>
        <end position="20"/>
    </location>
</feature>
<evidence type="ECO:0000313" key="3">
    <source>
        <dbReference type="EMBL" id="PVY82541.1"/>
    </source>
</evidence>
<keyword evidence="4" id="KW-1185">Reference proteome</keyword>
<dbReference type="Pfam" id="PF05709">
    <property type="entry name" value="Sipho_tail"/>
    <property type="match status" value="1"/>
</dbReference>
<name>A0A2U1D4E1_9LACO</name>
<reference evidence="3 4" key="1">
    <citation type="submission" date="2018-04" db="EMBL/GenBank/DDBJ databases">
        <title>Genomic Encyclopedia of Type Strains, Phase IV (KMG-IV): sequencing the most valuable type-strain genomes for metagenomic binning, comparative biology and taxonomic classification.</title>
        <authorList>
            <person name="Goeker M."/>
        </authorList>
    </citation>
    <scope>NUCLEOTIDE SEQUENCE [LARGE SCALE GENOMIC DNA]</scope>
    <source>
        <strain evidence="3 4">DSM 28795</strain>
    </source>
</reference>
<feature type="region of interest" description="Disordered" evidence="1">
    <location>
        <begin position="1"/>
        <end position="21"/>
    </location>
</feature>
<accession>A0A2U1D4E1</accession>
<dbReference type="InterPro" id="IPR006520">
    <property type="entry name" value="Dit_BPSPP_N"/>
</dbReference>
<dbReference type="EMBL" id="QEKT01000012">
    <property type="protein sequence ID" value="PVY82541.1"/>
    <property type="molecule type" value="Genomic_DNA"/>
</dbReference>
<organism evidence="3 4">
    <name type="scientific">Convivina intestini</name>
    <dbReference type="NCBI Taxonomy" id="1505726"/>
    <lineage>
        <taxon>Bacteria</taxon>
        <taxon>Bacillati</taxon>
        <taxon>Bacillota</taxon>
        <taxon>Bacilli</taxon>
        <taxon>Lactobacillales</taxon>
        <taxon>Lactobacillaceae</taxon>
        <taxon>Convivina</taxon>
    </lineage>
</organism>
<dbReference type="RefSeq" id="WP_089940254.1">
    <property type="nucleotide sequence ID" value="NZ_CAKOEW010000006.1"/>
</dbReference>
<evidence type="ECO:0000259" key="2">
    <source>
        <dbReference type="Pfam" id="PF05709"/>
    </source>
</evidence>
<dbReference type="InterPro" id="IPR008841">
    <property type="entry name" value="Siphovirus-type_tail_N"/>
</dbReference>
<dbReference type="OrthoDB" id="3078561at2"/>
<feature type="domain" description="Siphovirus-type tail component RIFT-related" evidence="2">
    <location>
        <begin position="60"/>
        <end position="139"/>
    </location>
</feature>